<dbReference type="PROSITE" id="PS51257">
    <property type="entry name" value="PROKAR_LIPOPROTEIN"/>
    <property type="match status" value="1"/>
</dbReference>
<comment type="caution">
    <text evidence="2">The sequence shown here is derived from an EMBL/GenBank/DDBJ whole genome shotgun (WGS) entry which is preliminary data.</text>
</comment>
<keyword evidence="1" id="KW-0812">Transmembrane</keyword>
<dbReference type="EMBL" id="JAHUTI010079468">
    <property type="protein sequence ID" value="MED6257701.1"/>
    <property type="molecule type" value="Genomic_DNA"/>
</dbReference>
<sequence>MRVAMCDCDSAPVFVSGWVLGCSLSWISVGPPSNMRPVSSLPHSLPVAGILLVCWWFFVSRAGCFGVCQLTFGRCLAGPGPPGSVWSLLGGGVPRGIGSLGPWLDLLRRRWLLARPVGLLWQPPGASALPGSFRRLLLGFPCSGGPLDVCLGS</sequence>
<name>A0ABU7C694_9TELE</name>
<keyword evidence="1" id="KW-1133">Transmembrane helix</keyword>
<feature type="transmembrane region" description="Helical" evidence="1">
    <location>
        <begin position="41"/>
        <end position="59"/>
    </location>
</feature>
<accession>A0ABU7C694</accession>
<keyword evidence="3" id="KW-1185">Reference proteome</keyword>
<proteinExistence type="predicted"/>
<evidence type="ECO:0000313" key="2">
    <source>
        <dbReference type="EMBL" id="MED6257701.1"/>
    </source>
</evidence>
<organism evidence="2 3">
    <name type="scientific">Ataeniobius toweri</name>
    <dbReference type="NCBI Taxonomy" id="208326"/>
    <lineage>
        <taxon>Eukaryota</taxon>
        <taxon>Metazoa</taxon>
        <taxon>Chordata</taxon>
        <taxon>Craniata</taxon>
        <taxon>Vertebrata</taxon>
        <taxon>Euteleostomi</taxon>
        <taxon>Actinopterygii</taxon>
        <taxon>Neopterygii</taxon>
        <taxon>Teleostei</taxon>
        <taxon>Neoteleostei</taxon>
        <taxon>Acanthomorphata</taxon>
        <taxon>Ovalentaria</taxon>
        <taxon>Atherinomorphae</taxon>
        <taxon>Cyprinodontiformes</taxon>
        <taxon>Goodeidae</taxon>
        <taxon>Ataeniobius</taxon>
    </lineage>
</organism>
<feature type="transmembrane region" description="Helical" evidence="1">
    <location>
        <begin position="12"/>
        <end position="29"/>
    </location>
</feature>
<protein>
    <submittedName>
        <fullName evidence="2">Uncharacterized protein</fullName>
    </submittedName>
</protein>
<reference evidence="2 3" key="1">
    <citation type="submission" date="2021-07" db="EMBL/GenBank/DDBJ databases">
        <authorList>
            <person name="Palmer J.M."/>
        </authorList>
    </citation>
    <scope>NUCLEOTIDE SEQUENCE [LARGE SCALE GENOMIC DNA]</scope>
    <source>
        <strain evidence="2 3">AT_MEX2019</strain>
        <tissue evidence="2">Muscle</tissue>
    </source>
</reference>
<dbReference type="Proteomes" id="UP001345963">
    <property type="component" value="Unassembled WGS sequence"/>
</dbReference>
<keyword evidence="1" id="KW-0472">Membrane</keyword>
<evidence type="ECO:0000256" key="1">
    <source>
        <dbReference type="SAM" id="Phobius"/>
    </source>
</evidence>
<evidence type="ECO:0000313" key="3">
    <source>
        <dbReference type="Proteomes" id="UP001345963"/>
    </source>
</evidence>
<gene>
    <name evidence="2" type="ORF">ATANTOWER_029970</name>
</gene>